<evidence type="ECO:0000256" key="6">
    <source>
        <dbReference type="ARBA" id="ARBA00023229"/>
    </source>
</evidence>
<proteinExistence type="inferred from homology"/>
<dbReference type="PANTHER" id="PTHR32125:SF4">
    <property type="entry name" value="2-C-METHYL-D-ERYTHRITOL 4-PHOSPHATE CYTIDYLYLTRANSFERASE, CHLOROPLASTIC"/>
    <property type="match status" value="1"/>
</dbReference>
<keyword evidence="4 7" id="KW-0808">Transferase</keyword>
<gene>
    <name evidence="7" type="ORF">MNBD_GAMMA06-683</name>
</gene>
<keyword evidence="5 7" id="KW-0548">Nucleotidyltransferase</keyword>
<evidence type="ECO:0000256" key="1">
    <source>
        <dbReference type="ARBA" id="ARBA00004787"/>
    </source>
</evidence>
<dbReference type="FunFam" id="3.90.550.10:FF:000003">
    <property type="entry name" value="2-C-methyl-D-erythritol 4-phosphate cytidylyltransferase"/>
    <property type="match status" value="1"/>
</dbReference>
<evidence type="ECO:0000313" key="7">
    <source>
        <dbReference type="EMBL" id="VAW53763.1"/>
    </source>
</evidence>
<dbReference type="Pfam" id="PF01128">
    <property type="entry name" value="IspD"/>
    <property type="match status" value="1"/>
</dbReference>
<keyword evidence="6" id="KW-0414">Isoprene biosynthesis</keyword>
<dbReference type="Gene3D" id="3.90.550.10">
    <property type="entry name" value="Spore Coat Polysaccharide Biosynthesis Protein SpsA, Chain A"/>
    <property type="match status" value="1"/>
</dbReference>
<dbReference type="CDD" id="cd02516">
    <property type="entry name" value="CDP-ME_synthetase"/>
    <property type="match status" value="1"/>
</dbReference>
<dbReference type="NCBIfam" id="TIGR00453">
    <property type="entry name" value="ispD"/>
    <property type="match status" value="1"/>
</dbReference>
<dbReference type="EC" id="2.7.7.60" evidence="3"/>
<evidence type="ECO:0000256" key="5">
    <source>
        <dbReference type="ARBA" id="ARBA00022695"/>
    </source>
</evidence>
<dbReference type="AlphaFoldDB" id="A0A3B0WN22"/>
<protein>
    <recommendedName>
        <fullName evidence="3">2-C-methyl-D-erythritol 4-phosphate cytidylyltransferase</fullName>
        <ecNumber evidence="3">2.7.7.60</ecNumber>
    </recommendedName>
</protein>
<reference evidence="7" key="1">
    <citation type="submission" date="2018-06" db="EMBL/GenBank/DDBJ databases">
        <authorList>
            <person name="Zhirakovskaya E."/>
        </authorList>
    </citation>
    <scope>NUCLEOTIDE SEQUENCE</scope>
</reference>
<dbReference type="UniPathway" id="UPA00056">
    <property type="reaction ID" value="UER00093"/>
</dbReference>
<sequence length="237" mass="26266">MSHAIWAIVPAAGIGKRMQSTIPKQYLLLNERTVLECTINTLLQNKNIKGLAIALQADDVYWADVKIDSNKPVLKTAGGNERADSVLNAIEELFGYKEFNAEADWVMVHDAVRPCLRQQDIDKLVNEVGQDGNGGLLALSVRDTMKRQKAGGSSSIVEETVERENLWHALTPQYFPAISLKTALQKAQQEHLTITDESSAMELAGFSPKLVQGHEDNIKITQPDDLRLASLYLQSQK</sequence>
<evidence type="ECO:0000256" key="4">
    <source>
        <dbReference type="ARBA" id="ARBA00022679"/>
    </source>
</evidence>
<dbReference type="PROSITE" id="PS01295">
    <property type="entry name" value="ISPD"/>
    <property type="match status" value="1"/>
</dbReference>
<name>A0A3B0WN22_9ZZZZ</name>
<comment type="pathway">
    <text evidence="1">Isoprenoid biosynthesis; isopentenyl diphosphate biosynthesis via DXP pathway; isopentenyl diphosphate from 1-deoxy-D-xylulose 5-phosphate: step 2/6.</text>
</comment>
<accession>A0A3B0WN22</accession>
<dbReference type="InterPro" id="IPR050088">
    <property type="entry name" value="IspD/TarI_cytidylyltransf_bact"/>
</dbReference>
<dbReference type="InterPro" id="IPR018294">
    <property type="entry name" value="ISPD_synthase_CS"/>
</dbReference>
<organism evidence="7">
    <name type="scientific">hydrothermal vent metagenome</name>
    <dbReference type="NCBI Taxonomy" id="652676"/>
    <lineage>
        <taxon>unclassified sequences</taxon>
        <taxon>metagenomes</taxon>
        <taxon>ecological metagenomes</taxon>
    </lineage>
</organism>
<dbReference type="GO" id="GO:0050518">
    <property type="term" value="F:2-C-methyl-D-erythritol 4-phosphate cytidylyltransferase activity"/>
    <property type="evidence" value="ECO:0007669"/>
    <property type="project" value="UniProtKB-EC"/>
</dbReference>
<evidence type="ECO:0000256" key="2">
    <source>
        <dbReference type="ARBA" id="ARBA00009789"/>
    </source>
</evidence>
<dbReference type="InterPro" id="IPR029044">
    <property type="entry name" value="Nucleotide-diphossugar_trans"/>
</dbReference>
<dbReference type="HAMAP" id="MF_00108">
    <property type="entry name" value="IspD"/>
    <property type="match status" value="1"/>
</dbReference>
<comment type="similarity">
    <text evidence="2">Belongs to the IspD/TarI cytidylyltransferase family. IspD subfamily.</text>
</comment>
<dbReference type="GO" id="GO:0019288">
    <property type="term" value="P:isopentenyl diphosphate biosynthetic process, methylerythritol 4-phosphate pathway"/>
    <property type="evidence" value="ECO:0007669"/>
    <property type="project" value="UniProtKB-UniPathway"/>
</dbReference>
<evidence type="ECO:0000256" key="3">
    <source>
        <dbReference type="ARBA" id="ARBA00012526"/>
    </source>
</evidence>
<dbReference type="PANTHER" id="PTHR32125">
    <property type="entry name" value="2-C-METHYL-D-ERYTHRITOL 4-PHOSPHATE CYTIDYLYLTRANSFERASE, CHLOROPLASTIC"/>
    <property type="match status" value="1"/>
</dbReference>
<dbReference type="InterPro" id="IPR034683">
    <property type="entry name" value="IspD/TarI"/>
</dbReference>
<dbReference type="EMBL" id="UOFD01000065">
    <property type="protein sequence ID" value="VAW53763.1"/>
    <property type="molecule type" value="Genomic_DNA"/>
</dbReference>
<dbReference type="SUPFAM" id="SSF53448">
    <property type="entry name" value="Nucleotide-diphospho-sugar transferases"/>
    <property type="match status" value="1"/>
</dbReference>
<dbReference type="InterPro" id="IPR001228">
    <property type="entry name" value="IspD"/>
</dbReference>